<dbReference type="InterPro" id="IPR036188">
    <property type="entry name" value="FAD/NAD-bd_sf"/>
</dbReference>
<dbReference type="Gene3D" id="3.30.9.10">
    <property type="entry name" value="D-Amino Acid Oxidase, subunit A, domain 2"/>
    <property type="match status" value="1"/>
</dbReference>
<evidence type="ECO:0000256" key="1">
    <source>
        <dbReference type="ARBA" id="ARBA00023002"/>
    </source>
</evidence>
<organism evidence="4 5">
    <name type="scientific">Rhizobium tubonense</name>
    <dbReference type="NCBI Taxonomy" id="484088"/>
    <lineage>
        <taxon>Bacteria</taxon>
        <taxon>Pseudomonadati</taxon>
        <taxon>Pseudomonadota</taxon>
        <taxon>Alphaproteobacteria</taxon>
        <taxon>Hyphomicrobiales</taxon>
        <taxon>Rhizobiaceae</taxon>
        <taxon>Rhizobium/Agrobacterium group</taxon>
        <taxon>Rhizobium</taxon>
    </lineage>
</organism>
<dbReference type="SUPFAM" id="SSF51905">
    <property type="entry name" value="FAD/NAD(P)-binding domain"/>
    <property type="match status" value="1"/>
</dbReference>
<sequence length="431" mass="47003">MPTDLPLQDTDQGELVSGRSPWGRTALHPWYNPLHESASFDVAIVGGGITGSLVAEHLTARGLSVCVLDSEKPGLGSTSASTAMLQWEIDTQLSELSLYYGFDKAAAIYRRSLVAVSGLAKLIQRHDIHCGLRPRSTLYLTSNAGGARELQREMAFRDRAGLPGEFLSHPYLMTEFEIERDGGILSSGAAEADPLLLSWGLLAVAVKRGAYLTNASATQLHAEGARVVIETDTRHVIEAKHVVLATGYSMPGLPMPKLHHATSSWALATVPQDPATLWRDRVLMWEDSRPYLYMRTSTDNRIIVGGEDDDTTDAGVRDGKMPEKIETLRHKLQLLWPQADTTVDYRWCGTFGETADGLPLIGPVPDMPRVLAAYGYGGNGITFSFMAALMIGAMISDTRRDWFDDFALDRETPAFKTFSAGSDCHASGASF</sequence>
<keyword evidence="1" id="KW-0560">Oxidoreductase</keyword>
<name>A0A2W4DM93_9HYPH</name>
<accession>A0A2W4DM93</accession>
<dbReference type="Proteomes" id="UP000248925">
    <property type="component" value="Unassembled WGS sequence"/>
</dbReference>
<reference evidence="4 5" key="1">
    <citation type="journal article" date="2018" name="Sci. Rep.">
        <title>Rhizobium tumorigenes sp. nov., a novel plant tumorigenic bacterium isolated from cane gall tumors on thornless blackberry.</title>
        <authorList>
            <person name="Kuzmanovi N."/>
            <person name="Smalla K."/>
            <person name="Gronow S."/>
            <person name="PuBawska J."/>
        </authorList>
    </citation>
    <scope>NUCLEOTIDE SEQUENCE [LARGE SCALE GENOMIC DNA]</scope>
    <source>
        <strain evidence="4 5">CCBAU 85046</strain>
    </source>
</reference>
<evidence type="ECO:0000313" key="4">
    <source>
        <dbReference type="EMBL" id="PZM17134.1"/>
    </source>
</evidence>
<comment type="caution">
    <text evidence="4">The sequence shown here is derived from an EMBL/GenBank/DDBJ whole genome shotgun (WGS) entry which is preliminary data.</text>
</comment>
<feature type="domain" description="FAD dependent oxidoreductase" evidence="3">
    <location>
        <begin position="41"/>
        <end position="391"/>
    </location>
</feature>
<dbReference type="InterPro" id="IPR006076">
    <property type="entry name" value="FAD-dep_OxRdtase"/>
</dbReference>
<dbReference type="Gene3D" id="3.50.50.60">
    <property type="entry name" value="FAD/NAD(P)-binding domain"/>
    <property type="match status" value="1"/>
</dbReference>
<dbReference type="PANTHER" id="PTHR13847:SF201">
    <property type="entry name" value="PUTATIBE OXIDOREDUCTASE"/>
    <property type="match status" value="1"/>
</dbReference>
<keyword evidence="2" id="KW-0472">Membrane</keyword>
<proteinExistence type="predicted"/>
<gene>
    <name evidence="4" type="ORF">CPY51_02570</name>
</gene>
<feature type="transmembrane region" description="Helical" evidence="2">
    <location>
        <begin position="373"/>
        <end position="395"/>
    </location>
</feature>
<evidence type="ECO:0000313" key="5">
    <source>
        <dbReference type="Proteomes" id="UP000248925"/>
    </source>
</evidence>
<dbReference type="Pfam" id="PF01266">
    <property type="entry name" value="DAO"/>
    <property type="match status" value="1"/>
</dbReference>
<protein>
    <submittedName>
        <fullName evidence="4">FAD-dependent oxidoreductase</fullName>
    </submittedName>
</protein>
<dbReference type="OrthoDB" id="311718at2"/>
<evidence type="ECO:0000256" key="2">
    <source>
        <dbReference type="SAM" id="Phobius"/>
    </source>
</evidence>
<keyword evidence="5" id="KW-1185">Reference proteome</keyword>
<dbReference type="AlphaFoldDB" id="A0A2W4DM93"/>
<dbReference type="GO" id="GO:0005737">
    <property type="term" value="C:cytoplasm"/>
    <property type="evidence" value="ECO:0007669"/>
    <property type="project" value="TreeGrafter"/>
</dbReference>
<evidence type="ECO:0000259" key="3">
    <source>
        <dbReference type="Pfam" id="PF01266"/>
    </source>
</evidence>
<dbReference type="PANTHER" id="PTHR13847">
    <property type="entry name" value="SARCOSINE DEHYDROGENASE-RELATED"/>
    <property type="match status" value="1"/>
</dbReference>
<dbReference type="EMBL" id="PCDP01000001">
    <property type="protein sequence ID" value="PZM17134.1"/>
    <property type="molecule type" value="Genomic_DNA"/>
</dbReference>
<keyword evidence="2" id="KW-1133">Transmembrane helix</keyword>
<dbReference type="RefSeq" id="WP_111158461.1">
    <property type="nucleotide sequence ID" value="NZ_PCDP01000001.1"/>
</dbReference>
<dbReference type="GO" id="GO:0016491">
    <property type="term" value="F:oxidoreductase activity"/>
    <property type="evidence" value="ECO:0007669"/>
    <property type="project" value="UniProtKB-KW"/>
</dbReference>
<keyword evidence="2" id="KW-0812">Transmembrane</keyword>